<proteinExistence type="predicted"/>
<gene>
    <name evidence="1" type="ORF">HUE58_06025</name>
</gene>
<dbReference type="RefSeq" id="WP_174606086.1">
    <property type="nucleotide sequence ID" value="NZ_CP054490.1"/>
</dbReference>
<accession>A0A6N0HQX9</accession>
<dbReference type="EMBL" id="CP054490">
    <property type="protein sequence ID" value="QKQ24650.1"/>
    <property type="molecule type" value="Genomic_DNA"/>
</dbReference>
<evidence type="ECO:0000313" key="1">
    <source>
        <dbReference type="EMBL" id="QKQ24650.1"/>
    </source>
</evidence>
<protein>
    <submittedName>
        <fullName evidence="1">Uncharacterized protein</fullName>
    </submittedName>
</protein>
<dbReference type="KEGG" id="reo:HUE58_06025"/>
<name>A0A6N0HQX9_9GAMM</name>
<dbReference type="AlphaFoldDB" id="A0A6N0HQX9"/>
<keyword evidence="2" id="KW-1185">Reference proteome</keyword>
<dbReference type="Proteomes" id="UP000509429">
    <property type="component" value="Chromosome"/>
</dbReference>
<reference evidence="1 2" key="1">
    <citation type="submission" date="2020-05" db="EMBL/GenBank/DDBJ databases">
        <title>Horizontal transmission and recombination maintain forever young bacterial symbiont genomes.</title>
        <authorList>
            <person name="Russell S.L."/>
            <person name="Pepper-Tunick E."/>
            <person name="Svedberg J."/>
            <person name="Byrne A."/>
            <person name="Ruelas Castillo J."/>
            <person name="Vollmers C."/>
            <person name="Beinart R.A."/>
            <person name="Corbett-Detig R."/>
        </authorList>
    </citation>
    <scope>NUCLEOTIDE SEQUENCE [LARGE SCALE GENOMIC DNA]</scope>
    <source>
        <strain evidence="1">JDF_Ridge</strain>
    </source>
</reference>
<sequence>MDKKQNQQQTLKLLAVYLADRRLNPRQAMIVQHAIKDPGMGYTIAGYKLSYHVSYATAKSDLEKLDLLQQFKRERAFVFIAPNDLGQGIKAYQ</sequence>
<evidence type="ECO:0000313" key="2">
    <source>
        <dbReference type="Proteomes" id="UP000509429"/>
    </source>
</evidence>
<organism evidence="1 2">
    <name type="scientific">Candidatus Ruthia endofausta</name>
    <dbReference type="NCBI Taxonomy" id="2738852"/>
    <lineage>
        <taxon>Bacteria</taxon>
        <taxon>Pseudomonadati</taxon>
        <taxon>Pseudomonadota</taxon>
        <taxon>Gammaproteobacteria</taxon>
        <taxon>Candidatus Pseudothioglobaceae</taxon>
        <taxon>Candidatus Ruthturnera</taxon>
    </lineage>
</organism>